<evidence type="ECO:0000256" key="9">
    <source>
        <dbReference type="RuleBase" id="RU363032"/>
    </source>
</evidence>
<feature type="transmembrane region" description="Helical" evidence="9">
    <location>
        <begin position="223"/>
        <end position="246"/>
    </location>
</feature>
<evidence type="ECO:0000256" key="7">
    <source>
        <dbReference type="ARBA" id="ARBA00022989"/>
    </source>
</evidence>
<keyword evidence="7 9" id="KW-1133">Transmembrane helix</keyword>
<evidence type="ECO:0000313" key="11">
    <source>
        <dbReference type="EMBL" id="AGF58921.1"/>
    </source>
</evidence>
<dbReference type="GO" id="GO:0015423">
    <property type="term" value="F:ABC-type maltose transporter activity"/>
    <property type="evidence" value="ECO:0007669"/>
    <property type="project" value="TreeGrafter"/>
</dbReference>
<dbReference type="InterPro" id="IPR035906">
    <property type="entry name" value="MetI-like_sf"/>
</dbReference>
<keyword evidence="3 9" id="KW-0813">Transport</keyword>
<feature type="transmembrane region" description="Helical" evidence="9">
    <location>
        <begin position="40"/>
        <end position="61"/>
    </location>
</feature>
<keyword evidence="4" id="KW-1003">Cell membrane</keyword>
<evidence type="ECO:0000256" key="5">
    <source>
        <dbReference type="ARBA" id="ARBA00022597"/>
    </source>
</evidence>
<dbReference type="PROSITE" id="PS50928">
    <property type="entry name" value="ABC_TM1"/>
    <property type="match status" value="1"/>
</dbReference>
<dbReference type="EMBL" id="CP004121">
    <property type="protein sequence ID" value="AGF58921.1"/>
    <property type="molecule type" value="Genomic_DNA"/>
</dbReference>
<dbReference type="GO" id="GO:0042956">
    <property type="term" value="P:maltodextrin transmembrane transport"/>
    <property type="evidence" value="ECO:0007669"/>
    <property type="project" value="TreeGrafter"/>
</dbReference>
<evidence type="ECO:0000256" key="8">
    <source>
        <dbReference type="ARBA" id="ARBA00023136"/>
    </source>
</evidence>
<evidence type="ECO:0000256" key="4">
    <source>
        <dbReference type="ARBA" id="ARBA00022475"/>
    </source>
</evidence>
<dbReference type="PANTHER" id="PTHR32243">
    <property type="entry name" value="MALTOSE TRANSPORT SYSTEM PERMEASE-RELATED"/>
    <property type="match status" value="1"/>
</dbReference>
<evidence type="ECO:0000256" key="2">
    <source>
        <dbReference type="ARBA" id="ARBA00009047"/>
    </source>
</evidence>
<keyword evidence="8 9" id="KW-0472">Membrane</keyword>
<organism evidence="11 12">
    <name type="scientific">Clostridium saccharoperbutylacetonicum N1-4(HMT)</name>
    <dbReference type="NCBI Taxonomy" id="931276"/>
    <lineage>
        <taxon>Bacteria</taxon>
        <taxon>Bacillati</taxon>
        <taxon>Bacillota</taxon>
        <taxon>Clostridia</taxon>
        <taxon>Eubacteriales</taxon>
        <taxon>Clostridiaceae</taxon>
        <taxon>Clostridium</taxon>
    </lineage>
</organism>
<feature type="transmembrane region" description="Helical" evidence="9">
    <location>
        <begin position="167"/>
        <end position="185"/>
    </location>
</feature>
<dbReference type="HOGENOM" id="CLU_016047_1_2_9"/>
<dbReference type="GO" id="GO:0005886">
    <property type="term" value="C:plasma membrane"/>
    <property type="evidence" value="ECO:0007669"/>
    <property type="project" value="UniProtKB-SubCell"/>
</dbReference>
<evidence type="ECO:0000259" key="10">
    <source>
        <dbReference type="PROSITE" id="PS50928"/>
    </source>
</evidence>
<accession>M1MWE0</accession>
<keyword evidence="5" id="KW-0762">Sugar transport</keyword>
<dbReference type="InterPro" id="IPR000515">
    <property type="entry name" value="MetI-like"/>
</dbReference>
<dbReference type="Gene3D" id="1.10.3720.10">
    <property type="entry name" value="MetI-like"/>
    <property type="match status" value="1"/>
</dbReference>
<evidence type="ECO:0000256" key="3">
    <source>
        <dbReference type="ARBA" id="ARBA00022448"/>
    </source>
</evidence>
<gene>
    <name evidence="11" type="ORF">Cspa_c51700</name>
</gene>
<reference evidence="11 12" key="1">
    <citation type="submission" date="2013-02" db="EMBL/GenBank/DDBJ databases">
        <title>Genome sequence of Clostridium saccharoperbutylacetonicum N1-4(HMT).</title>
        <authorList>
            <person name="Poehlein A."/>
            <person name="Daniel R."/>
        </authorList>
    </citation>
    <scope>NUCLEOTIDE SEQUENCE [LARGE SCALE GENOMIC DNA]</scope>
    <source>
        <strain evidence="12">N1-4(HMT)</strain>
    </source>
</reference>
<dbReference type="RefSeq" id="WP_015395229.1">
    <property type="nucleotide sequence ID" value="NC_020291.1"/>
</dbReference>
<feature type="transmembrane region" description="Helical" evidence="9">
    <location>
        <begin position="136"/>
        <end position="161"/>
    </location>
</feature>
<protein>
    <submittedName>
        <fullName evidence="11">Carbohydrate ABC transporter membrane protein 2, CUT1 family</fullName>
    </submittedName>
</protein>
<dbReference type="Proteomes" id="UP000011728">
    <property type="component" value="Chromosome"/>
</dbReference>
<evidence type="ECO:0000256" key="6">
    <source>
        <dbReference type="ARBA" id="ARBA00022692"/>
    </source>
</evidence>
<sequence length="306" mass="34003">MTSNAGNLKLNNTEGQSEEIQNIKLKYVKKLRPAEIRTAWISRIVLWIMIVIVLIPIMAVVSASMAKGNSFTQTSIFPKSFTLENYVKVITQTKFLIWARNSLVVCFSVAMMQLIMTIPAAFAFSKLRFKGRKFGLMTLLILQMFPNTMALPAILSVAYNIRGGMDNLLPLILIISVGSAYNIWLMKGYMDGIPKELTETAYIDGATTFQAFIKVVLPLIKNMIIVIFIFAFVGAYSEFLFTSALIKDQYTETLATGMQGFIKDHFSANWTQYSAAAIMASLPVVLISVFSQKFFAKGLTAGSVKG</sequence>
<evidence type="ECO:0000313" key="12">
    <source>
        <dbReference type="Proteomes" id="UP000011728"/>
    </source>
</evidence>
<dbReference type="KEGG" id="csr:Cspa_c51700"/>
<dbReference type="PATRIC" id="fig|931276.5.peg.5224"/>
<keyword evidence="12" id="KW-1185">Reference proteome</keyword>
<feature type="transmembrane region" description="Helical" evidence="9">
    <location>
        <begin position="270"/>
        <end position="290"/>
    </location>
</feature>
<dbReference type="eggNOG" id="COG3833">
    <property type="taxonomic scope" value="Bacteria"/>
</dbReference>
<feature type="transmembrane region" description="Helical" evidence="9">
    <location>
        <begin position="102"/>
        <end position="124"/>
    </location>
</feature>
<comment type="similarity">
    <text evidence="2">Belongs to the binding-protein-dependent transport system permease family. MalFG subfamily.</text>
</comment>
<evidence type="ECO:0000256" key="1">
    <source>
        <dbReference type="ARBA" id="ARBA00004651"/>
    </source>
</evidence>
<dbReference type="OrthoDB" id="9794684at2"/>
<dbReference type="AlphaFoldDB" id="M1MWE0"/>
<proteinExistence type="inferred from homology"/>
<name>M1MWE0_9CLOT</name>
<dbReference type="Pfam" id="PF00528">
    <property type="entry name" value="BPD_transp_1"/>
    <property type="match status" value="1"/>
</dbReference>
<comment type="subcellular location">
    <subcellularLocation>
        <location evidence="1 9">Cell membrane</location>
        <topology evidence="1 9">Multi-pass membrane protein</topology>
    </subcellularLocation>
</comment>
<dbReference type="STRING" id="36745.CLSAP_49170"/>
<dbReference type="CDD" id="cd06261">
    <property type="entry name" value="TM_PBP2"/>
    <property type="match status" value="1"/>
</dbReference>
<dbReference type="SUPFAM" id="SSF161098">
    <property type="entry name" value="MetI-like"/>
    <property type="match status" value="1"/>
</dbReference>
<dbReference type="InterPro" id="IPR050901">
    <property type="entry name" value="BP-dep_ABC_trans_perm"/>
</dbReference>
<keyword evidence="6 9" id="KW-0812">Transmembrane</keyword>
<dbReference type="PANTHER" id="PTHR32243:SF50">
    <property type="entry name" value="MALTOSE_MALTODEXTRIN TRANSPORT SYSTEM PERMEASE PROTEIN MALG"/>
    <property type="match status" value="1"/>
</dbReference>
<feature type="domain" description="ABC transmembrane type-1" evidence="10">
    <location>
        <begin position="99"/>
        <end position="291"/>
    </location>
</feature>